<feature type="domain" description="PAC" evidence="12">
    <location>
        <begin position="453"/>
        <end position="505"/>
    </location>
</feature>
<dbReference type="SMART" id="SM00387">
    <property type="entry name" value="HATPase_c"/>
    <property type="match status" value="1"/>
</dbReference>
<protein>
    <recommendedName>
        <fullName evidence="3">histidine kinase</fullName>
        <ecNumber evidence="3">2.7.13.3</ecNumber>
    </recommendedName>
</protein>
<comment type="catalytic activity">
    <reaction evidence="1">
        <text>ATP + protein L-histidine = ADP + protein N-phospho-L-histidine.</text>
        <dbReference type="EC" id="2.7.13.3"/>
    </reaction>
</comment>
<dbReference type="SUPFAM" id="SSF55874">
    <property type="entry name" value="ATPase domain of HSP90 chaperone/DNA topoisomerase II/histidine kinase"/>
    <property type="match status" value="1"/>
</dbReference>
<dbReference type="CDD" id="cd00130">
    <property type="entry name" value="PAS"/>
    <property type="match status" value="1"/>
</dbReference>
<dbReference type="InterPro" id="IPR003660">
    <property type="entry name" value="HAMP_dom"/>
</dbReference>
<dbReference type="GO" id="GO:0005524">
    <property type="term" value="F:ATP binding"/>
    <property type="evidence" value="ECO:0007669"/>
    <property type="project" value="UniProtKB-KW"/>
</dbReference>
<dbReference type="Gene3D" id="1.10.287.130">
    <property type="match status" value="1"/>
</dbReference>
<dbReference type="SMART" id="SM00304">
    <property type="entry name" value="HAMP"/>
    <property type="match status" value="1"/>
</dbReference>
<evidence type="ECO:0000256" key="1">
    <source>
        <dbReference type="ARBA" id="ARBA00000085"/>
    </source>
</evidence>
<comment type="subcellular location">
    <subcellularLocation>
        <location evidence="2">Membrane</location>
    </subcellularLocation>
</comment>
<dbReference type="InterPro" id="IPR000700">
    <property type="entry name" value="PAS-assoc_C"/>
</dbReference>
<dbReference type="EC" id="2.7.13.3" evidence="3"/>
<dbReference type="Pfam" id="PF00512">
    <property type="entry name" value="HisKA"/>
    <property type="match status" value="1"/>
</dbReference>
<keyword evidence="6" id="KW-0418">Kinase</keyword>
<evidence type="ECO:0000259" key="13">
    <source>
        <dbReference type="PROSITE" id="PS50885"/>
    </source>
</evidence>
<dbReference type="SMART" id="SM00388">
    <property type="entry name" value="HisKA"/>
    <property type="match status" value="1"/>
</dbReference>
<evidence type="ECO:0000256" key="7">
    <source>
        <dbReference type="ARBA" id="ARBA00023012"/>
    </source>
</evidence>
<dbReference type="Gene3D" id="3.40.50.2300">
    <property type="match status" value="1"/>
</dbReference>
<dbReference type="EMBL" id="CP093442">
    <property type="protein sequence ID" value="UOE99872.1"/>
    <property type="molecule type" value="Genomic_DNA"/>
</dbReference>
<evidence type="ECO:0000259" key="10">
    <source>
        <dbReference type="PROSITE" id="PS50109"/>
    </source>
</evidence>
<name>A0ABY4C4H4_9BACT</name>
<dbReference type="RefSeq" id="WP_243535269.1">
    <property type="nucleotide sequence ID" value="NZ_CP093442.1"/>
</dbReference>
<dbReference type="PROSITE" id="PS50110">
    <property type="entry name" value="RESPONSE_REGULATORY"/>
    <property type="match status" value="1"/>
</dbReference>
<dbReference type="PROSITE" id="PS50113">
    <property type="entry name" value="PAC"/>
    <property type="match status" value="1"/>
</dbReference>
<evidence type="ECO:0000313" key="15">
    <source>
        <dbReference type="Proteomes" id="UP000830116"/>
    </source>
</evidence>
<organism evidence="14 15">
    <name type="scientific">Bdellovibrio reynosensis</name>
    <dbReference type="NCBI Taxonomy" id="2835041"/>
    <lineage>
        <taxon>Bacteria</taxon>
        <taxon>Pseudomonadati</taxon>
        <taxon>Bdellovibrionota</taxon>
        <taxon>Bdellovibrionia</taxon>
        <taxon>Bdellovibrionales</taxon>
        <taxon>Pseudobdellovibrionaceae</taxon>
        <taxon>Bdellovibrio</taxon>
    </lineage>
</organism>
<reference evidence="14" key="1">
    <citation type="submission" date="2022-03" db="EMBL/GenBank/DDBJ databases">
        <title>Genome Identification and Characterization of new species Bdellovibrio reynosense LBG001 sp. nov. from a Mexico soil sample.</title>
        <authorList>
            <person name="Camilli A."/>
            <person name="Ajao Y."/>
            <person name="Guo X."/>
        </authorList>
    </citation>
    <scope>NUCLEOTIDE SEQUENCE</scope>
    <source>
        <strain evidence="14">LBG001</strain>
    </source>
</reference>
<dbReference type="SUPFAM" id="SSF55785">
    <property type="entry name" value="PYP-like sensor domain (PAS domain)"/>
    <property type="match status" value="1"/>
</dbReference>
<dbReference type="CDD" id="cd06225">
    <property type="entry name" value="HAMP"/>
    <property type="match status" value="1"/>
</dbReference>
<dbReference type="CDD" id="cd16922">
    <property type="entry name" value="HATPase_EvgS-ArcB-TorS-like"/>
    <property type="match status" value="1"/>
</dbReference>
<feature type="domain" description="HAMP" evidence="13">
    <location>
        <begin position="323"/>
        <end position="375"/>
    </location>
</feature>
<dbReference type="CDD" id="cd17546">
    <property type="entry name" value="REC_hyHK_CKI1_RcsC-like"/>
    <property type="match status" value="1"/>
</dbReference>
<keyword evidence="14" id="KW-0067">ATP-binding</keyword>
<dbReference type="Pfam" id="PF00672">
    <property type="entry name" value="HAMP"/>
    <property type="match status" value="1"/>
</dbReference>
<evidence type="ECO:0000256" key="4">
    <source>
        <dbReference type="ARBA" id="ARBA00022553"/>
    </source>
</evidence>
<evidence type="ECO:0000313" key="14">
    <source>
        <dbReference type="EMBL" id="UOE99872.1"/>
    </source>
</evidence>
<dbReference type="SUPFAM" id="SSF158472">
    <property type="entry name" value="HAMP domain-like"/>
    <property type="match status" value="1"/>
</dbReference>
<keyword evidence="5" id="KW-0808">Transferase</keyword>
<evidence type="ECO:0000259" key="11">
    <source>
        <dbReference type="PROSITE" id="PS50110"/>
    </source>
</evidence>
<dbReference type="Gene3D" id="3.30.565.10">
    <property type="entry name" value="Histidine kinase-like ATPase, C-terminal domain"/>
    <property type="match status" value="1"/>
</dbReference>
<dbReference type="PANTHER" id="PTHR45339">
    <property type="entry name" value="HYBRID SIGNAL TRANSDUCTION HISTIDINE KINASE J"/>
    <property type="match status" value="1"/>
</dbReference>
<dbReference type="Gene3D" id="3.30.450.20">
    <property type="entry name" value="PAS domain"/>
    <property type="match status" value="1"/>
</dbReference>
<dbReference type="SMART" id="SM00448">
    <property type="entry name" value="REC"/>
    <property type="match status" value="1"/>
</dbReference>
<dbReference type="Proteomes" id="UP000830116">
    <property type="component" value="Chromosome"/>
</dbReference>
<dbReference type="InterPro" id="IPR005467">
    <property type="entry name" value="His_kinase_dom"/>
</dbReference>
<dbReference type="PROSITE" id="PS50885">
    <property type="entry name" value="HAMP"/>
    <property type="match status" value="1"/>
</dbReference>
<keyword evidence="9" id="KW-1133">Transmembrane helix</keyword>
<dbReference type="InterPro" id="IPR001789">
    <property type="entry name" value="Sig_transdc_resp-reg_receiver"/>
</dbReference>
<evidence type="ECO:0000256" key="5">
    <source>
        <dbReference type="ARBA" id="ARBA00022679"/>
    </source>
</evidence>
<dbReference type="InterPro" id="IPR011006">
    <property type="entry name" value="CheY-like_superfamily"/>
</dbReference>
<gene>
    <name evidence="14" type="ORF">MNR06_09200</name>
</gene>
<dbReference type="InterPro" id="IPR036890">
    <property type="entry name" value="HATPase_C_sf"/>
</dbReference>
<dbReference type="InterPro" id="IPR003594">
    <property type="entry name" value="HATPase_dom"/>
</dbReference>
<dbReference type="SUPFAM" id="SSF52172">
    <property type="entry name" value="CheY-like"/>
    <property type="match status" value="1"/>
</dbReference>
<dbReference type="PROSITE" id="PS50109">
    <property type="entry name" value="HIS_KIN"/>
    <property type="match status" value="1"/>
</dbReference>
<dbReference type="InterPro" id="IPR003661">
    <property type="entry name" value="HisK_dim/P_dom"/>
</dbReference>
<evidence type="ECO:0000256" key="2">
    <source>
        <dbReference type="ARBA" id="ARBA00004370"/>
    </source>
</evidence>
<keyword evidence="7" id="KW-0902">Two-component regulatory system</keyword>
<evidence type="ECO:0000256" key="6">
    <source>
        <dbReference type="ARBA" id="ARBA00022777"/>
    </source>
</evidence>
<keyword evidence="9" id="KW-0472">Membrane</keyword>
<dbReference type="InterPro" id="IPR035965">
    <property type="entry name" value="PAS-like_dom_sf"/>
</dbReference>
<dbReference type="InterPro" id="IPR036097">
    <property type="entry name" value="HisK_dim/P_sf"/>
</dbReference>
<dbReference type="PANTHER" id="PTHR45339:SF1">
    <property type="entry name" value="HYBRID SIGNAL TRANSDUCTION HISTIDINE KINASE J"/>
    <property type="match status" value="1"/>
</dbReference>
<evidence type="ECO:0000256" key="8">
    <source>
        <dbReference type="PROSITE-ProRule" id="PRU00169"/>
    </source>
</evidence>
<dbReference type="InterPro" id="IPR000014">
    <property type="entry name" value="PAS"/>
</dbReference>
<feature type="transmembrane region" description="Helical" evidence="9">
    <location>
        <begin position="299"/>
        <end position="321"/>
    </location>
</feature>
<dbReference type="SUPFAM" id="SSF47384">
    <property type="entry name" value="Homodimeric domain of signal transducing histidine kinase"/>
    <property type="match status" value="1"/>
</dbReference>
<feature type="modified residue" description="4-aspartylphosphate" evidence="8">
    <location>
        <position position="825"/>
    </location>
</feature>
<keyword evidence="9" id="KW-0812">Transmembrane</keyword>
<dbReference type="Gene3D" id="6.10.340.10">
    <property type="match status" value="1"/>
</dbReference>
<proteinExistence type="predicted"/>
<keyword evidence="15" id="KW-1185">Reference proteome</keyword>
<feature type="domain" description="Response regulatory" evidence="11">
    <location>
        <begin position="776"/>
        <end position="895"/>
    </location>
</feature>
<evidence type="ECO:0000256" key="9">
    <source>
        <dbReference type="SAM" id="Phobius"/>
    </source>
</evidence>
<dbReference type="Pfam" id="PF02518">
    <property type="entry name" value="HATPase_c"/>
    <property type="match status" value="1"/>
</dbReference>
<dbReference type="Pfam" id="PF00072">
    <property type="entry name" value="Response_reg"/>
    <property type="match status" value="1"/>
</dbReference>
<accession>A0ABY4C4H4</accession>
<sequence>MISVFLATFVVALIGLKIVESTVIDSTYERLTQIRISKTTAIENYFRDLQTAINLISSHELTDDLLTQTRVDTNPDFRRLLDNYVLDFNIYDMALVNTKGTILYTTRKDIEDGTSILEGPNAGNKLKDLYVWGMRAQEGSTLFLDFDKDPINPNSATGFVAAPIYRKGVVVGVLTLKISISEIDRITSDNFAWATHGMGQTGETLIYGEDWSLRNTGRFRVEGSQIGNTTDEAEILSPNRGDEDIKKIENLSEVRELGIDYRGQKVIRSIGKIYLPNGELWYIQTKIDESEAFAVLDRIAIASSAAAVLIFILFFFATFAATGKVVEPIQLLTDRLEKLGTSNLTQKINYNSKDEIGLLVSKYNQLADRLETTTVSKEFLDSVIQSIKAFLFIVKVSHHDDWRQCSYQISQANEAALKLLGLTSQQVANVDLKTLINAQPDFNNYTWLLQTRHSIEADILNSEGRRVPILLNWAALPNRTSKDLTFVFVCTDITDRITAESALIEAREQAVKASAAKSEFLARMSHEIRTPLNAIIGITDILAESDLKAEQAQLVKVCANAGENLLALINDILDISKIEAREVKLERIAYDLVATTKNICDILKQKAQEKNLHFYLNVNLDKDASPVVVGDPTRLRQILFNLIGNAIKFTPKGEIAVSVSFDEGDKRFVRFAIHDTGTGIPLDKQHLLFQNFVQADSSITRKFGGSGLGLTISKNLVELMGGRIWFESKEGQGSTFYFTLPYLAAEALHEPVKLIEVEEQQPKLQEQDAMIARNARILIVDDTEDNRFLLLTYLKKLPYDVVQAENGLEAVEKVFHESFDLILMDIQMPVMDGYAATKKIREWERNTGRAPMPIIAVSANAMAEDIQKSLDVGCTEHVTKPIKKSALLDMVQRYTLTAPKA</sequence>
<evidence type="ECO:0000256" key="3">
    <source>
        <dbReference type="ARBA" id="ARBA00012438"/>
    </source>
</evidence>
<dbReference type="Pfam" id="PF13426">
    <property type="entry name" value="PAS_9"/>
    <property type="match status" value="1"/>
</dbReference>
<dbReference type="CDD" id="cd00082">
    <property type="entry name" value="HisKA"/>
    <property type="match status" value="1"/>
</dbReference>
<dbReference type="InterPro" id="IPR004358">
    <property type="entry name" value="Sig_transdc_His_kin-like_C"/>
</dbReference>
<evidence type="ECO:0000259" key="12">
    <source>
        <dbReference type="PROSITE" id="PS50113"/>
    </source>
</evidence>
<dbReference type="PRINTS" id="PR00344">
    <property type="entry name" value="BCTRLSENSOR"/>
</dbReference>
<keyword evidence="14" id="KW-0547">Nucleotide-binding</keyword>
<keyword evidence="4 8" id="KW-0597">Phosphoprotein</keyword>
<dbReference type="NCBIfam" id="TIGR00229">
    <property type="entry name" value="sensory_box"/>
    <property type="match status" value="1"/>
</dbReference>
<feature type="domain" description="Histidine kinase" evidence="10">
    <location>
        <begin position="523"/>
        <end position="744"/>
    </location>
</feature>